<feature type="compositionally biased region" description="Polar residues" evidence="1">
    <location>
        <begin position="77"/>
        <end position="87"/>
    </location>
</feature>
<reference evidence="2 3" key="1">
    <citation type="submission" date="2019-04" db="EMBL/GenBank/DDBJ databases">
        <authorList>
            <consortium name="DOE Joint Genome Institute"/>
            <person name="Mondo S."/>
            <person name="Kjaerbolling I."/>
            <person name="Vesth T."/>
            <person name="Frisvad J.C."/>
            <person name="Nybo J.L."/>
            <person name="Theobald S."/>
            <person name="Kildgaard S."/>
            <person name="Isbrandt T."/>
            <person name="Kuo A."/>
            <person name="Sato A."/>
            <person name="Lyhne E.K."/>
            <person name="Kogle M.E."/>
            <person name="Wiebenga A."/>
            <person name="Kun R.S."/>
            <person name="Lubbers R.J."/>
            <person name="Makela M.R."/>
            <person name="Barry K."/>
            <person name="Chovatia M."/>
            <person name="Clum A."/>
            <person name="Daum C."/>
            <person name="Haridas S."/>
            <person name="He G."/>
            <person name="LaButti K."/>
            <person name="Lipzen A."/>
            <person name="Riley R."/>
            <person name="Salamov A."/>
            <person name="Simmons B.A."/>
            <person name="Magnuson J.K."/>
            <person name="Henrissat B."/>
            <person name="Mortensen U.H."/>
            <person name="Larsen T.O."/>
            <person name="Devries R.P."/>
            <person name="Grigoriev I.V."/>
            <person name="Machida M."/>
            <person name="Baker S.E."/>
            <person name="Andersen M.R."/>
            <person name="Cantor M.N."/>
            <person name="Hua S.X."/>
        </authorList>
    </citation>
    <scope>NUCLEOTIDE SEQUENCE [LARGE SCALE GENOMIC DNA]</scope>
    <source>
        <strain evidence="2 3">CBS 117616</strain>
    </source>
</reference>
<feature type="region of interest" description="Disordered" evidence="1">
    <location>
        <begin position="138"/>
        <end position="162"/>
    </location>
</feature>
<organism evidence="2 3">
    <name type="scientific">Aspergillus pseudocaelatus</name>
    <dbReference type="NCBI Taxonomy" id="1825620"/>
    <lineage>
        <taxon>Eukaryota</taxon>
        <taxon>Fungi</taxon>
        <taxon>Dikarya</taxon>
        <taxon>Ascomycota</taxon>
        <taxon>Pezizomycotina</taxon>
        <taxon>Eurotiomycetes</taxon>
        <taxon>Eurotiomycetidae</taxon>
        <taxon>Eurotiales</taxon>
        <taxon>Aspergillaceae</taxon>
        <taxon>Aspergillus</taxon>
        <taxon>Aspergillus subgen. Circumdati</taxon>
    </lineage>
</organism>
<keyword evidence="3" id="KW-1185">Reference proteome</keyword>
<dbReference type="Proteomes" id="UP000325395">
    <property type="component" value="Unassembled WGS sequence"/>
</dbReference>
<proteinExistence type="predicted"/>
<evidence type="ECO:0000313" key="3">
    <source>
        <dbReference type="Proteomes" id="UP000325395"/>
    </source>
</evidence>
<feature type="compositionally biased region" description="Polar residues" evidence="1">
    <location>
        <begin position="200"/>
        <end position="210"/>
    </location>
</feature>
<feature type="region of interest" description="Disordered" evidence="1">
    <location>
        <begin position="66"/>
        <end position="124"/>
    </location>
</feature>
<protein>
    <submittedName>
        <fullName evidence="2">Uncharacterized protein</fullName>
    </submittedName>
</protein>
<evidence type="ECO:0000256" key="1">
    <source>
        <dbReference type="SAM" id="MobiDB-lite"/>
    </source>
</evidence>
<accession>A0ABQ6WUV5</accession>
<name>A0ABQ6WUV5_9EURO</name>
<feature type="compositionally biased region" description="Polar residues" evidence="1">
    <location>
        <begin position="100"/>
        <end position="124"/>
    </location>
</feature>
<feature type="region of interest" description="Disordered" evidence="1">
    <location>
        <begin position="193"/>
        <end position="224"/>
    </location>
</feature>
<gene>
    <name evidence="2" type="ORF">BDV36DRAFT_294251</name>
</gene>
<dbReference type="EMBL" id="ML735717">
    <property type="protein sequence ID" value="KAE8419416.1"/>
    <property type="molecule type" value="Genomic_DNA"/>
</dbReference>
<sequence length="259" mass="28783">MVVNWKNHESTDRLIGSLLAAHPDLKLDYHAMAVIFGQGATYDSIEGRFRRYRKIADELRDEAHGRGISDIPRNAGRSYTSGKSATSTPRTPRGRRGGITKSTPSSSRSRNYRQTPTKQNTKPGTSVINAIYVNDVDTEEEESKVKPEIHDIPSGSGEEDVKIVDSPSINSIKIKKERAGHNMAGLFSAMTPKKEEETSDFVTSPVSTRTSDIEGHDDDDDDKEARYYAGMTEDPFCMIGSYFKQEHGGNMDDIYRGEA</sequence>
<evidence type="ECO:0000313" key="2">
    <source>
        <dbReference type="EMBL" id="KAE8419416.1"/>
    </source>
</evidence>